<name>A0ABX9K6Q3_9BACT</name>
<evidence type="ECO:0008006" key="4">
    <source>
        <dbReference type="Google" id="ProtNLM"/>
    </source>
</evidence>
<accession>A0ABX9K6Q3</accession>
<dbReference type="Proteomes" id="UP000256345">
    <property type="component" value="Unassembled WGS sequence"/>
</dbReference>
<protein>
    <recommendedName>
        <fullName evidence="4">Lipoprotein</fullName>
    </recommendedName>
</protein>
<proteinExistence type="predicted"/>
<evidence type="ECO:0000313" key="3">
    <source>
        <dbReference type="Proteomes" id="UP000256345"/>
    </source>
</evidence>
<comment type="caution">
    <text evidence="2">The sequence shown here is derived from an EMBL/GenBank/DDBJ whole genome shotgun (WGS) entry which is preliminary data.</text>
</comment>
<keyword evidence="1" id="KW-0732">Signal</keyword>
<feature type="signal peptide" evidence="1">
    <location>
        <begin position="1"/>
        <end position="19"/>
    </location>
</feature>
<reference evidence="2 3" key="1">
    <citation type="submission" date="2018-08" db="EMBL/GenBank/DDBJ databases">
        <title>Genomic Encyclopedia of Archaeal and Bacterial Type Strains, Phase II (KMG-II): from individual species to whole genera.</title>
        <authorList>
            <person name="Goeker M."/>
        </authorList>
    </citation>
    <scope>NUCLEOTIDE SEQUENCE [LARGE SCALE GENOMIC DNA]</scope>
    <source>
        <strain evidence="2 3">DSM 2261</strain>
    </source>
</reference>
<gene>
    <name evidence="2" type="ORF">ATI61_103475</name>
</gene>
<dbReference type="EMBL" id="QUMU01000003">
    <property type="protein sequence ID" value="REG34569.1"/>
    <property type="molecule type" value="Genomic_DNA"/>
</dbReference>
<feature type="chain" id="PRO_5045305373" description="Lipoprotein" evidence="1">
    <location>
        <begin position="20"/>
        <end position="295"/>
    </location>
</feature>
<evidence type="ECO:0000313" key="2">
    <source>
        <dbReference type="EMBL" id="REG34569.1"/>
    </source>
</evidence>
<dbReference type="RefSeq" id="WP_147332811.1">
    <property type="nucleotide sequence ID" value="NZ_CP011509.1"/>
</dbReference>
<sequence>MSLMLLRAKSRLLSGLVLLAVHQAGCLSELDSVEVVGECGPRDLTPECCLKKNPGQWEQCTGSSEMAHVAETAQRSVSTATKLTAGATVAVMVGAMMPQINSAERRGVALASDLLAKVERAIEQCVRRADQKVNDYHFNGRSPSWELCQQVKVGEKTTWAACLGLFKHEESWPCLREALDKLLPDRYLLHPRFQLEERTGTWKFLNEEKVKQIVSEHGWKGLWGTIEPDIVLMDEKGFIVHVYDLKFPCPEFNNARWERYRGGRWHDEMQGRVYERATGVKPRLVSPRQGIIREG</sequence>
<keyword evidence="3" id="KW-1185">Reference proteome</keyword>
<evidence type="ECO:0000256" key="1">
    <source>
        <dbReference type="SAM" id="SignalP"/>
    </source>
</evidence>
<organism evidence="2 3">
    <name type="scientific">Archangium gephyra</name>
    <dbReference type="NCBI Taxonomy" id="48"/>
    <lineage>
        <taxon>Bacteria</taxon>
        <taxon>Pseudomonadati</taxon>
        <taxon>Myxococcota</taxon>
        <taxon>Myxococcia</taxon>
        <taxon>Myxococcales</taxon>
        <taxon>Cystobacterineae</taxon>
        <taxon>Archangiaceae</taxon>
        <taxon>Archangium</taxon>
    </lineage>
</organism>